<gene>
    <name evidence="1" type="ORF">H5P30_15570</name>
</gene>
<dbReference type="AlphaFoldDB" id="A0A7X1E524"/>
<organism evidence="1 2">
    <name type="scientific">Puniceicoccus vermicola</name>
    <dbReference type="NCBI Taxonomy" id="388746"/>
    <lineage>
        <taxon>Bacteria</taxon>
        <taxon>Pseudomonadati</taxon>
        <taxon>Verrucomicrobiota</taxon>
        <taxon>Opitutia</taxon>
        <taxon>Puniceicoccales</taxon>
        <taxon>Puniceicoccaceae</taxon>
        <taxon>Puniceicoccus</taxon>
    </lineage>
</organism>
<proteinExistence type="predicted"/>
<evidence type="ECO:0000313" key="2">
    <source>
        <dbReference type="Proteomes" id="UP000525652"/>
    </source>
</evidence>
<dbReference type="Gene3D" id="3.40.720.10">
    <property type="entry name" value="Alkaline Phosphatase, subunit A"/>
    <property type="match status" value="1"/>
</dbReference>
<reference evidence="1 2" key="1">
    <citation type="submission" date="2020-07" db="EMBL/GenBank/DDBJ databases">
        <authorList>
            <person name="Feng X."/>
        </authorList>
    </citation>
    <scope>NUCLEOTIDE SEQUENCE [LARGE SCALE GENOMIC DNA]</scope>
    <source>
        <strain evidence="1 2">JCM14086</strain>
    </source>
</reference>
<evidence type="ECO:0008006" key="3">
    <source>
        <dbReference type="Google" id="ProtNLM"/>
    </source>
</evidence>
<dbReference type="EMBL" id="JACHVA010000124">
    <property type="protein sequence ID" value="MBC2603200.1"/>
    <property type="molecule type" value="Genomic_DNA"/>
</dbReference>
<keyword evidence="2" id="KW-1185">Reference proteome</keyword>
<dbReference type="RefSeq" id="WP_185693833.1">
    <property type="nucleotide sequence ID" value="NZ_JACHVA010000124.1"/>
</dbReference>
<dbReference type="SUPFAM" id="SSF53649">
    <property type="entry name" value="Alkaline phosphatase-like"/>
    <property type="match status" value="1"/>
</dbReference>
<sequence length="49" mass="5374">MKKKPNILLFLSDDELLDTIPALGTKQIHSPTLDSLAVRGTTFTHADIP</sequence>
<accession>A0A7X1E524</accession>
<comment type="caution">
    <text evidence="1">The sequence shown here is derived from an EMBL/GenBank/DDBJ whole genome shotgun (WGS) entry which is preliminary data.</text>
</comment>
<evidence type="ECO:0000313" key="1">
    <source>
        <dbReference type="EMBL" id="MBC2603200.1"/>
    </source>
</evidence>
<name>A0A7X1E524_9BACT</name>
<dbReference type="InterPro" id="IPR017850">
    <property type="entry name" value="Alkaline_phosphatase_core_sf"/>
</dbReference>
<dbReference type="Proteomes" id="UP000525652">
    <property type="component" value="Unassembled WGS sequence"/>
</dbReference>
<protein>
    <recommendedName>
        <fullName evidence="3">Sulfatase N-terminal domain-containing protein</fullName>
    </recommendedName>
</protein>